<gene>
    <name evidence="1" type="ORF">CPB83DRAFT_879715</name>
</gene>
<keyword evidence="2" id="KW-1185">Reference proteome</keyword>
<comment type="caution">
    <text evidence="1">The sequence shown here is derived from an EMBL/GenBank/DDBJ whole genome shotgun (WGS) entry which is preliminary data.</text>
</comment>
<sequence>MAGSFEILRITACSDHPVRNSAEELIYGNHALWEVNDPRVDDKSPEASLSPNVFSYDFTSALSANSTLYATVKVVDDKLYGADYILQGSQDGTVVFTSEAFTISSSEEITAATHVITPHDSSSPISFRGDFTWTLIPKEQKEVGQVEHPSQQKTRLELYWIAKEIDESFLAGLSGIYVNFLRHAIPSYAFGGAPKAQPPFNATQQAFYNYSKVYDTAGGYPSFVVSSSGGTFNYRYYIMPAYQGGPLGALQTKVNCYDQTAMVQVSSTIGAVRPFWLYQEPNGWINTTRLVGVPLDCNNPFFRSNNTSAFMPVNDLNRTQFGNHAFNGHPPNNSAIYDACGGPHLGNESAAAYVQAAIDRTTNLYSIKQTRPGTVSDIQIKNGVTSVLSRFASPANAKIKKGVEDFLQKCSVKNAKQSSQVHWDDVSQWVKAILGDGCEVAFQDTTVGDGVVESLWHLKGASKACSDVMVRVWALTLVGEDGDLDYDKSCLAAFDQLAFKLQDLQLDVGPNAEKLDTLWAPTPFDDYAQYALQYAAQVTEGRFLIVSGNFMIDISGGPSSAALEPLVRKLLVHTTVDTPSSRHIPKLTKHSYEIPDINRGASDEVMGLFTTFDLKCNVDDLVAAARADVEGHGLLLSKYTVSGDKDAKTSTVTFTFVTRAVGTHNVDFRFEEALTMNTSTKRIQITVIDA</sequence>
<organism evidence="1 2">
    <name type="scientific">Crepidotus variabilis</name>
    <dbReference type="NCBI Taxonomy" id="179855"/>
    <lineage>
        <taxon>Eukaryota</taxon>
        <taxon>Fungi</taxon>
        <taxon>Dikarya</taxon>
        <taxon>Basidiomycota</taxon>
        <taxon>Agaricomycotina</taxon>
        <taxon>Agaricomycetes</taxon>
        <taxon>Agaricomycetidae</taxon>
        <taxon>Agaricales</taxon>
        <taxon>Agaricineae</taxon>
        <taxon>Crepidotaceae</taxon>
        <taxon>Crepidotus</taxon>
    </lineage>
</organism>
<evidence type="ECO:0000313" key="1">
    <source>
        <dbReference type="EMBL" id="KAF9533764.1"/>
    </source>
</evidence>
<name>A0A9P6JVC9_9AGAR</name>
<evidence type="ECO:0000313" key="2">
    <source>
        <dbReference type="Proteomes" id="UP000807306"/>
    </source>
</evidence>
<dbReference type="AlphaFoldDB" id="A0A9P6JVC9"/>
<protein>
    <submittedName>
        <fullName evidence="1">Uncharacterized protein</fullName>
    </submittedName>
</protein>
<proteinExistence type="predicted"/>
<dbReference type="OrthoDB" id="5121585at2759"/>
<accession>A0A9P6JVC9</accession>
<reference evidence="1" key="1">
    <citation type="submission" date="2020-11" db="EMBL/GenBank/DDBJ databases">
        <authorList>
            <consortium name="DOE Joint Genome Institute"/>
            <person name="Ahrendt S."/>
            <person name="Riley R."/>
            <person name="Andreopoulos W."/>
            <person name="Labutti K."/>
            <person name="Pangilinan J."/>
            <person name="Ruiz-Duenas F.J."/>
            <person name="Barrasa J.M."/>
            <person name="Sanchez-Garcia M."/>
            <person name="Camarero S."/>
            <person name="Miyauchi S."/>
            <person name="Serrano A."/>
            <person name="Linde D."/>
            <person name="Babiker R."/>
            <person name="Drula E."/>
            <person name="Ayuso-Fernandez I."/>
            <person name="Pacheco R."/>
            <person name="Padilla G."/>
            <person name="Ferreira P."/>
            <person name="Barriuso J."/>
            <person name="Kellner H."/>
            <person name="Castanera R."/>
            <person name="Alfaro M."/>
            <person name="Ramirez L."/>
            <person name="Pisabarro A.G."/>
            <person name="Kuo A."/>
            <person name="Tritt A."/>
            <person name="Lipzen A."/>
            <person name="He G."/>
            <person name="Yan M."/>
            <person name="Ng V."/>
            <person name="Cullen D."/>
            <person name="Martin F."/>
            <person name="Rosso M.-N."/>
            <person name="Henrissat B."/>
            <person name="Hibbett D."/>
            <person name="Martinez A.T."/>
            <person name="Grigoriev I.V."/>
        </authorList>
    </citation>
    <scope>NUCLEOTIDE SEQUENCE</scope>
    <source>
        <strain evidence="1">CBS 506.95</strain>
    </source>
</reference>
<dbReference type="EMBL" id="MU157827">
    <property type="protein sequence ID" value="KAF9533764.1"/>
    <property type="molecule type" value="Genomic_DNA"/>
</dbReference>
<dbReference type="Proteomes" id="UP000807306">
    <property type="component" value="Unassembled WGS sequence"/>
</dbReference>